<organism evidence="11">
    <name type="scientific">Grosmannia clavigera (strain kw1407 / UAMH 11150)</name>
    <name type="common">Blue stain fungus</name>
    <name type="synonym">Graphiocladiella clavigera</name>
    <dbReference type="NCBI Taxonomy" id="655863"/>
    <lineage>
        <taxon>Eukaryota</taxon>
        <taxon>Fungi</taxon>
        <taxon>Dikarya</taxon>
        <taxon>Ascomycota</taxon>
        <taxon>Pezizomycotina</taxon>
        <taxon>Sordariomycetes</taxon>
        <taxon>Sordariomycetidae</taxon>
        <taxon>Ophiostomatales</taxon>
        <taxon>Ophiostomataceae</taxon>
        <taxon>Leptographium</taxon>
    </lineage>
</organism>
<keyword evidence="3" id="KW-0378">Hydrolase</keyword>
<reference evidence="10 11" key="1">
    <citation type="journal article" date="2011" name="Proc. Natl. Acad. Sci. U.S.A.">
        <title>Genome and transcriptome analyses of the mountain pine beetle-fungal symbiont Grosmannia clavigera, a lodgepole pine pathogen.</title>
        <authorList>
            <person name="DiGuistini S."/>
            <person name="Wang Y."/>
            <person name="Liao N.Y."/>
            <person name="Taylor G."/>
            <person name="Tanguay P."/>
            <person name="Feau N."/>
            <person name="Henrissat B."/>
            <person name="Chan S.K."/>
            <person name="Hesse-Orce U."/>
            <person name="Alamouti S.M."/>
            <person name="Tsui C.K.M."/>
            <person name="Docking R.T."/>
            <person name="Levasseur A."/>
            <person name="Haridas S."/>
            <person name="Robertson G."/>
            <person name="Birol I."/>
            <person name="Holt R.A."/>
            <person name="Marra M.A."/>
            <person name="Hamelin R.C."/>
            <person name="Hirst M."/>
            <person name="Jones S.J.M."/>
            <person name="Bohlmann J."/>
            <person name="Breuil C."/>
        </authorList>
    </citation>
    <scope>NUCLEOTIDE SEQUENCE [LARGE SCALE GENOMIC DNA]</scope>
    <source>
        <strain evidence="11">kw1407 / UAMH 11150</strain>
    </source>
</reference>
<dbReference type="Pfam" id="PF10261">
    <property type="entry name" value="FIT"/>
    <property type="match status" value="1"/>
</dbReference>
<feature type="transmembrane region" description="Helical" evidence="9">
    <location>
        <begin position="277"/>
        <end position="297"/>
    </location>
</feature>
<keyword evidence="6" id="KW-0443">Lipid metabolism</keyword>
<feature type="transmembrane region" description="Helical" evidence="9">
    <location>
        <begin position="44"/>
        <end position="63"/>
    </location>
</feature>
<keyword evidence="2 9" id="KW-0812">Transmembrane</keyword>
<dbReference type="GO" id="GO:0019915">
    <property type="term" value="P:lipid storage"/>
    <property type="evidence" value="ECO:0007669"/>
    <property type="project" value="InterPro"/>
</dbReference>
<evidence type="ECO:0000256" key="2">
    <source>
        <dbReference type="ARBA" id="ARBA00022692"/>
    </source>
</evidence>
<proteinExistence type="predicted"/>
<feature type="region of interest" description="Disordered" evidence="8">
    <location>
        <begin position="1"/>
        <end position="30"/>
    </location>
</feature>
<feature type="compositionally biased region" description="Polar residues" evidence="8">
    <location>
        <begin position="122"/>
        <end position="147"/>
    </location>
</feature>
<evidence type="ECO:0000256" key="1">
    <source>
        <dbReference type="ARBA" id="ARBA00004477"/>
    </source>
</evidence>
<dbReference type="HOGENOM" id="CLU_048143_0_0_1"/>
<keyword evidence="4" id="KW-0256">Endoplasmic reticulum</keyword>
<dbReference type="GO" id="GO:0008654">
    <property type="term" value="P:phospholipid biosynthetic process"/>
    <property type="evidence" value="ECO:0007669"/>
    <property type="project" value="TreeGrafter"/>
</dbReference>
<sequence length="335" mass="35271">MSELAQNDRSSSTRPPAAFSPPSAKVTAKSTAGNRPYLPTYREAVLLAAFPVVLLFGMLFSLLSPSGRTGVTDVASVVSSAPSYFARKDNVLNVFFVKRGWFWISLAFAQFVLRHPSFTVSDSERSVSGTSSSHTIFGSGAPQPSSDRSFRLTGGSCQADGGLGVAEATSAAATAAASLAAVAVASMCKRAGGRWSGGHDISGHVFLLVLGSTFLAQEVGWVLLRARGERGESQRGRDGRQPEDDRTIVMADGAIKTAEVEAEAVSAARLSLVGVQFVGTILVLSLWMLLMTAIYFHTGLEKLSGLLVALAGLYGVYVVPRFVPAVRRVVGLPGL</sequence>
<evidence type="ECO:0000256" key="9">
    <source>
        <dbReference type="SAM" id="Phobius"/>
    </source>
</evidence>
<evidence type="ECO:0000256" key="4">
    <source>
        <dbReference type="ARBA" id="ARBA00022824"/>
    </source>
</evidence>
<dbReference type="InterPro" id="IPR019388">
    <property type="entry name" value="FIT"/>
</dbReference>
<keyword evidence="7 9" id="KW-0472">Membrane</keyword>
<feature type="compositionally biased region" description="Polar residues" evidence="8">
    <location>
        <begin position="1"/>
        <end position="14"/>
    </location>
</feature>
<dbReference type="RefSeq" id="XP_014170185.1">
    <property type="nucleotide sequence ID" value="XM_014314710.1"/>
</dbReference>
<comment type="subcellular location">
    <subcellularLocation>
        <location evidence="1">Endoplasmic reticulum membrane</location>
        <topology evidence="1">Multi-pass membrane protein</topology>
    </subcellularLocation>
</comment>
<dbReference type="eggNOG" id="KOG3750">
    <property type="taxonomic scope" value="Eukaryota"/>
</dbReference>
<dbReference type="AlphaFoldDB" id="F0XPI2"/>
<name>F0XPI2_GROCL</name>
<dbReference type="GO" id="GO:0005789">
    <property type="term" value="C:endoplasmic reticulum membrane"/>
    <property type="evidence" value="ECO:0007669"/>
    <property type="project" value="UniProtKB-SubCell"/>
</dbReference>
<gene>
    <name evidence="10" type="ORF">CMQ_7705</name>
</gene>
<keyword evidence="5 9" id="KW-1133">Transmembrane helix</keyword>
<dbReference type="PANTHER" id="PTHR23129:SF0">
    <property type="entry name" value="ACYL-COENZYME A DIPHOSPHATASE FITM2"/>
    <property type="match status" value="1"/>
</dbReference>
<dbReference type="GO" id="GO:0034389">
    <property type="term" value="P:lipid droplet organization"/>
    <property type="evidence" value="ECO:0007669"/>
    <property type="project" value="TreeGrafter"/>
</dbReference>
<evidence type="ECO:0000256" key="3">
    <source>
        <dbReference type="ARBA" id="ARBA00022801"/>
    </source>
</evidence>
<dbReference type="EMBL" id="GL629801">
    <property type="protein sequence ID" value="EFX00703.1"/>
    <property type="molecule type" value="Genomic_DNA"/>
</dbReference>
<dbReference type="OrthoDB" id="5579088at2759"/>
<keyword evidence="11" id="KW-1185">Reference proteome</keyword>
<evidence type="ECO:0000256" key="8">
    <source>
        <dbReference type="SAM" id="MobiDB-lite"/>
    </source>
</evidence>
<feature type="region of interest" description="Disordered" evidence="8">
    <location>
        <begin position="122"/>
        <end position="151"/>
    </location>
</feature>
<evidence type="ECO:0000313" key="10">
    <source>
        <dbReference type="EMBL" id="EFX00703.1"/>
    </source>
</evidence>
<feature type="transmembrane region" description="Helical" evidence="9">
    <location>
        <begin position="205"/>
        <end position="224"/>
    </location>
</feature>
<evidence type="ECO:0000256" key="7">
    <source>
        <dbReference type="ARBA" id="ARBA00023136"/>
    </source>
</evidence>
<dbReference type="Proteomes" id="UP000007796">
    <property type="component" value="Unassembled WGS sequence"/>
</dbReference>
<feature type="transmembrane region" description="Helical" evidence="9">
    <location>
        <begin position="303"/>
        <end position="323"/>
    </location>
</feature>
<evidence type="ECO:0000313" key="11">
    <source>
        <dbReference type="Proteomes" id="UP000007796"/>
    </source>
</evidence>
<dbReference type="InParanoid" id="F0XPI2"/>
<dbReference type="PANTHER" id="PTHR23129">
    <property type="entry name" value="ACYL-COENZYME A DIPHOSPHATASE FITM2"/>
    <property type="match status" value="1"/>
</dbReference>
<protein>
    <submittedName>
        <fullName evidence="10">Inositol phospholipid biosynthesis protein</fullName>
    </submittedName>
</protein>
<dbReference type="STRING" id="655863.F0XPI2"/>
<dbReference type="GO" id="GO:0010945">
    <property type="term" value="F:coenzyme A diphosphatase activity"/>
    <property type="evidence" value="ECO:0007669"/>
    <property type="project" value="InterPro"/>
</dbReference>
<evidence type="ECO:0000256" key="5">
    <source>
        <dbReference type="ARBA" id="ARBA00022989"/>
    </source>
</evidence>
<evidence type="ECO:0000256" key="6">
    <source>
        <dbReference type="ARBA" id="ARBA00023098"/>
    </source>
</evidence>
<accession>F0XPI2</accession>
<dbReference type="GeneID" id="25981279"/>